<dbReference type="EMBL" id="CP000967">
    <property type="protein sequence ID" value="ACD60432.1"/>
    <property type="molecule type" value="Genomic_DNA"/>
</dbReference>
<accession>A0A0K0GNF3</accession>
<dbReference type="AlphaFoldDB" id="A0A0K0GNF3"/>
<sequence length="160" mass="17533">MCSSDGATLQFRHDPGPFTTCMRDAASLLELAERVLMPCVFAARHIDVMRQVVRDTAAQLIAHLKRSFDGGIAHRPSPGNWQTLIEVEAALAALLMQWPVLGLEQPRALRWSDDAIARSAGFAGILATRIAARPASRSALHSVHAPLHTRLKKQASPRDR</sequence>
<reference evidence="2 3" key="1">
    <citation type="journal article" date="2008" name="BMC Genomics">
        <title>Genome sequence and rapid evolution of the rice pathogen Xanthomonas oryzae pv. oryzae PXO99A.</title>
        <authorList>
            <person name="Salzberg S.L."/>
            <person name="Sommer D.D."/>
            <person name="Schatz M.C."/>
            <person name="Phillippy A.M."/>
            <person name="Rabinowicz P.D."/>
            <person name="Tsuge S."/>
            <person name="Furutani A."/>
            <person name="Ochiai H."/>
            <person name="Delcher A.L."/>
            <person name="Kelley D."/>
            <person name="Madupu R."/>
            <person name="Puiu D."/>
            <person name="Radune D."/>
            <person name="Shumway M."/>
            <person name="Trapnell C."/>
            <person name="Aparna G."/>
            <person name="Jha G."/>
            <person name="Pandey A."/>
            <person name="Patil P.B."/>
            <person name="Ishihara H."/>
            <person name="Meyer D.F."/>
            <person name="Szurek B."/>
            <person name="Verdier V."/>
            <person name="Koebnik R."/>
            <person name="Dow J.M."/>
            <person name="Ryan R.P."/>
            <person name="Hirata H."/>
            <person name="Tsuyumu S."/>
            <person name="Won Lee S."/>
            <person name="Seo Y.S."/>
            <person name="Sriariyanum M."/>
            <person name="Ronald P.C."/>
            <person name="Sonti R.V."/>
            <person name="Van Sluys M.A."/>
            <person name="Leach J.E."/>
            <person name="White F.F."/>
            <person name="Bogdanove A.J."/>
        </authorList>
    </citation>
    <scope>NUCLEOTIDE SEQUENCE [LARGE SCALE GENOMIC DNA]</scope>
    <source>
        <strain evidence="2 3">PXO99A</strain>
    </source>
</reference>
<evidence type="ECO:0000256" key="1">
    <source>
        <dbReference type="SAM" id="MobiDB-lite"/>
    </source>
</evidence>
<dbReference type="KEGG" id="xop:PXO_01937"/>
<proteinExistence type="predicted"/>
<feature type="region of interest" description="Disordered" evidence="1">
    <location>
        <begin position="141"/>
        <end position="160"/>
    </location>
</feature>
<organism evidence="2 3">
    <name type="scientific">Xanthomonas oryzae pv. oryzae (strain PXO99A)</name>
    <dbReference type="NCBI Taxonomy" id="360094"/>
    <lineage>
        <taxon>Bacteria</taxon>
        <taxon>Pseudomonadati</taxon>
        <taxon>Pseudomonadota</taxon>
        <taxon>Gammaproteobacteria</taxon>
        <taxon>Lysobacterales</taxon>
        <taxon>Lysobacteraceae</taxon>
        <taxon>Xanthomonas</taxon>
    </lineage>
</organism>
<evidence type="ECO:0000313" key="2">
    <source>
        <dbReference type="EMBL" id="ACD60432.1"/>
    </source>
</evidence>
<feature type="compositionally biased region" description="Basic residues" evidence="1">
    <location>
        <begin position="147"/>
        <end position="160"/>
    </location>
</feature>
<name>A0A0K0GNF3_XANOP</name>
<gene>
    <name evidence="2" type="ordered locus">PXO_01937</name>
</gene>
<protein>
    <submittedName>
        <fullName evidence="2">Cytochrome P-450 hydroxylase</fullName>
    </submittedName>
</protein>
<dbReference type="Proteomes" id="UP000001740">
    <property type="component" value="Chromosome"/>
</dbReference>
<dbReference type="HOGENOM" id="CLU_1844330_0_0_6"/>
<evidence type="ECO:0000313" key="3">
    <source>
        <dbReference type="Proteomes" id="UP000001740"/>
    </source>
</evidence>